<evidence type="ECO:0000313" key="6">
    <source>
        <dbReference type="Proteomes" id="UP000290189"/>
    </source>
</evidence>
<keyword evidence="2" id="KW-1133">Transmembrane helix</keyword>
<dbReference type="AlphaFoldDB" id="A0A0G4IP86"/>
<evidence type="ECO:0000256" key="2">
    <source>
        <dbReference type="SAM" id="Phobius"/>
    </source>
</evidence>
<keyword evidence="4" id="KW-0496">Mitochondrion</keyword>
<evidence type="ECO:0000313" key="3">
    <source>
        <dbReference type="EMBL" id="CEO96997.1"/>
    </source>
</evidence>
<dbReference type="EMBL" id="OVEO01000016">
    <property type="protein sequence ID" value="SPR00978.1"/>
    <property type="molecule type" value="Genomic_DNA"/>
</dbReference>
<evidence type="ECO:0000256" key="1">
    <source>
        <dbReference type="SAM" id="MobiDB-lite"/>
    </source>
</evidence>
<accession>A0A0G4IP86</accession>
<keyword evidence="2" id="KW-0472">Membrane</keyword>
<dbReference type="Proteomes" id="UP000039324">
    <property type="component" value="Unassembled WGS sequence"/>
</dbReference>
<reference evidence="3 5" key="1">
    <citation type="submission" date="2015-02" db="EMBL/GenBank/DDBJ databases">
        <authorList>
            <person name="Chooi Y.-H."/>
        </authorList>
    </citation>
    <scope>NUCLEOTIDE SEQUENCE [LARGE SCALE GENOMIC DNA]</scope>
    <source>
        <strain evidence="3">E3</strain>
    </source>
</reference>
<proteinExistence type="predicted"/>
<reference evidence="4 6" key="2">
    <citation type="submission" date="2018-03" db="EMBL/GenBank/DDBJ databases">
        <authorList>
            <person name="Fogelqvist J."/>
        </authorList>
    </citation>
    <scope>NUCLEOTIDE SEQUENCE [LARGE SCALE GENOMIC DNA]</scope>
</reference>
<organism evidence="3 5">
    <name type="scientific">Plasmodiophora brassicae</name>
    <name type="common">Clubroot disease agent</name>
    <dbReference type="NCBI Taxonomy" id="37360"/>
    <lineage>
        <taxon>Eukaryota</taxon>
        <taxon>Sar</taxon>
        <taxon>Rhizaria</taxon>
        <taxon>Endomyxa</taxon>
        <taxon>Phytomyxea</taxon>
        <taxon>Plasmodiophorida</taxon>
        <taxon>Plasmodiophoridae</taxon>
        <taxon>Plasmodiophora</taxon>
    </lineage>
</organism>
<feature type="transmembrane region" description="Helical" evidence="2">
    <location>
        <begin position="43"/>
        <end position="61"/>
    </location>
</feature>
<feature type="region of interest" description="Disordered" evidence="1">
    <location>
        <begin position="1"/>
        <end position="23"/>
    </location>
</feature>
<keyword evidence="2" id="KW-0812">Transmembrane</keyword>
<sequence>MQRVMRAIGSGGTRRPFHTSPVLRDAHHNPPIWAPGPFKKSTVLAWLAFIIGGGVGIPLFAREVAMRKGGYK</sequence>
<keyword evidence="5" id="KW-1185">Reference proteome</keyword>
<dbReference type="EMBL" id="CDSF01000078">
    <property type="protein sequence ID" value="CEO96997.1"/>
    <property type="molecule type" value="Genomic_DNA"/>
</dbReference>
<gene>
    <name evidence="3" type="ORF">PBRA_005601</name>
    <name evidence="4" type="ORF">PLBR_LOCUS8193</name>
</gene>
<evidence type="ECO:0000313" key="5">
    <source>
        <dbReference type="Proteomes" id="UP000039324"/>
    </source>
</evidence>
<evidence type="ECO:0000313" key="4">
    <source>
        <dbReference type="EMBL" id="SPR00978.1"/>
    </source>
</evidence>
<protein>
    <submittedName>
        <fullName evidence="3">Uncharacterized protein</fullName>
    </submittedName>
</protein>
<name>A0A0G4IP86_PLABS</name>
<dbReference type="Proteomes" id="UP000290189">
    <property type="component" value="Unassembled WGS sequence"/>
</dbReference>
<geneLocation type="mitochondrion" evidence="4"/>